<dbReference type="Proteomes" id="UP000233248">
    <property type="component" value="Unassembled WGS sequence"/>
</dbReference>
<evidence type="ECO:0000259" key="1">
    <source>
        <dbReference type="Pfam" id="PF01637"/>
    </source>
</evidence>
<reference evidence="3 4" key="1">
    <citation type="submission" date="2017-09" db="EMBL/GenBank/DDBJ databases">
        <title>Genomics of the genus Arcobacter.</title>
        <authorList>
            <person name="Perez-Cataluna A."/>
            <person name="Figueras M.J."/>
            <person name="Salas-Masso N."/>
        </authorList>
    </citation>
    <scope>NUCLEOTIDE SEQUENCE [LARGE SCALE GENOMIC DNA]</scope>
    <source>
        <strain evidence="3 4">DSM 18005</strain>
    </source>
</reference>
<gene>
    <name evidence="3" type="ORF">CP960_03405</name>
</gene>
<organism evidence="3 4">
    <name type="scientific">Malaciobacter halophilus</name>
    <dbReference type="NCBI Taxonomy" id="197482"/>
    <lineage>
        <taxon>Bacteria</taxon>
        <taxon>Pseudomonadati</taxon>
        <taxon>Campylobacterota</taxon>
        <taxon>Epsilonproteobacteria</taxon>
        <taxon>Campylobacterales</taxon>
        <taxon>Arcobacteraceae</taxon>
        <taxon>Malaciobacter</taxon>
    </lineage>
</organism>
<evidence type="ECO:0000313" key="3">
    <source>
        <dbReference type="EMBL" id="PKI81584.1"/>
    </source>
</evidence>
<comment type="caution">
    <text evidence="3">The sequence shown here is derived from an EMBL/GenBank/DDBJ whole genome shotgun (WGS) entry which is preliminary data.</text>
</comment>
<dbReference type="Pfam" id="PF03008">
    <property type="entry name" value="DUF234"/>
    <property type="match status" value="1"/>
</dbReference>
<dbReference type="PANTHER" id="PTHR34704">
    <property type="entry name" value="ATPASE"/>
    <property type="match status" value="1"/>
</dbReference>
<dbReference type="KEGG" id="ahs:AHALO_1580"/>
<feature type="domain" description="DUF234" evidence="2">
    <location>
        <begin position="306"/>
        <end position="395"/>
    </location>
</feature>
<evidence type="ECO:0000313" key="4">
    <source>
        <dbReference type="Proteomes" id="UP000233248"/>
    </source>
</evidence>
<dbReference type="AlphaFoldDB" id="A0A2N1J4Z6"/>
<dbReference type="InterPro" id="IPR004256">
    <property type="entry name" value="DUF234"/>
</dbReference>
<accession>A0A2N1J4Z6</accession>
<dbReference type="OrthoDB" id="9801758at2"/>
<dbReference type="InterPro" id="IPR011579">
    <property type="entry name" value="ATPase_dom"/>
</dbReference>
<keyword evidence="4" id="KW-1185">Reference proteome</keyword>
<evidence type="ECO:0008006" key="5">
    <source>
        <dbReference type="Google" id="ProtNLM"/>
    </source>
</evidence>
<dbReference type="InterPro" id="IPR027417">
    <property type="entry name" value="P-loop_NTPase"/>
</dbReference>
<name>A0A2N1J4Z6_9BACT</name>
<dbReference type="Gene3D" id="3.40.50.300">
    <property type="entry name" value="P-loop containing nucleotide triphosphate hydrolases"/>
    <property type="match status" value="1"/>
</dbReference>
<evidence type="ECO:0000259" key="2">
    <source>
        <dbReference type="Pfam" id="PF03008"/>
    </source>
</evidence>
<dbReference type="SUPFAM" id="SSF52540">
    <property type="entry name" value="P-loop containing nucleoside triphosphate hydrolases"/>
    <property type="match status" value="1"/>
</dbReference>
<dbReference type="RefSeq" id="WP_101183829.1">
    <property type="nucleotide sequence ID" value="NZ_CP031218.1"/>
</dbReference>
<dbReference type="EMBL" id="NXIF01000012">
    <property type="protein sequence ID" value="PKI81584.1"/>
    <property type="molecule type" value="Genomic_DNA"/>
</dbReference>
<dbReference type="Pfam" id="PF01637">
    <property type="entry name" value="ATPase_2"/>
    <property type="match status" value="1"/>
</dbReference>
<sequence>MLLNRNEQLKQLQDNFEALTSKIHFIFGRKYIGKTALVTSFLKNKESIFISLNDMSSNLLFSSMADEIIRHFSIFNSNQNFSTFEDVLTLLEKQNIQNRLIVVIEDFQNILKVDKTALDILLYSWKKRLSKKNIYLIVTSSVLFKGNYLDNIKKYSTITFLNNLRFNTINNIVKNLSKLDQLCLYTLLGTSPKYLKYYNKNMNLAENIYAIFLSSNSYLSNLGIDILKAEIQDIGTYCSILYAISLGKTKIGDIATFLNVKSTYLTRYIQKLLDMMIIVKQTPINSDEKSSKFGRYLIQDNALNFWFYYIYPNKASIQKEDLTVITKKIQEDFMNKTVQESYKRYIKEYINNYKRETFGYEPINIGSWWDNNGNVIDIVAYDKKTITFVLVLWQDEDMAKISYGRLKVISEKVETTLQKKYIIVSKNSFLNSKIGI</sequence>
<dbReference type="PANTHER" id="PTHR34704:SF1">
    <property type="entry name" value="ATPASE"/>
    <property type="match status" value="1"/>
</dbReference>
<protein>
    <recommendedName>
        <fullName evidence="5">ATPase</fullName>
    </recommendedName>
</protein>
<dbReference type="GO" id="GO:0005524">
    <property type="term" value="F:ATP binding"/>
    <property type="evidence" value="ECO:0007669"/>
    <property type="project" value="InterPro"/>
</dbReference>
<proteinExistence type="predicted"/>
<feature type="domain" description="ATPase" evidence="1">
    <location>
        <begin position="3"/>
        <end position="196"/>
    </location>
</feature>